<proteinExistence type="predicted"/>
<gene>
    <name evidence="2" type="ORF">CRENBAI_012405</name>
</gene>
<protein>
    <submittedName>
        <fullName evidence="2">Uncharacterized protein</fullName>
    </submittedName>
</protein>
<reference evidence="2 3" key="1">
    <citation type="submission" date="2021-06" db="EMBL/GenBank/DDBJ databases">
        <authorList>
            <person name="Palmer J.M."/>
        </authorList>
    </citation>
    <scope>NUCLEOTIDE SEQUENCE [LARGE SCALE GENOMIC DNA]</scope>
    <source>
        <strain evidence="2 3">MEX-2019</strain>
        <tissue evidence="2">Muscle</tissue>
    </source>
</reference>
<dbReference type="EMBL" id="JAHHUM010002542">
    <property type="protein sequence ID" value="KAK5603214.1"/>
    <property type="molecule type" value="Genomic_DNA"/>
</dbReference>
<evidence type="ECO:0000313" key="3">
    <source>
        <dbReference type="Proteomes" id="UP001311232"/>
    </source>
</evidence>
<evidence type="ECO:0000256" key="1">
    <source>
        <dbReference type="SAM" id="MobiDB-lite"/>
    </source>
</evidence>
<sequence length="105" mass="11213">MGGRKRVNEVGSLGQCDAEGAGVCSHGLHVRRAACECIVSQGAERLASVWRHEWMVEGLSSRGLHRRRGMWGSVGGNGKLGMGGRALSSGREGQREGGTLRELRV</sequence>
<name>A0AAV9R364_9TELE</name>
<keyword evidence="3" id="KW-1185">Reference proteome</keyword>
<comment type="caution">
    <text evidence="2">The sequence shown here is derived from an EMBL/GenBank/DDBJ whole genome shotgun (WGS) entry which is preliminary data.</text>
</comment>
<dbReference type="Proteomes" id="UP001311232">
    <property type="component" value="Unassembled WGS sequence"/>
</dbReference>
<feature type="compositionally biased region" description="Basic and acidic residues" evidence="1">
    <location>
        <begin position="92"/>
        <end position="105"/>
    </location>
</feature>
<evidence type="ECO:0000313" key="2">
    <source>
        <dbReference type="EMBL" id="KAK5603214.1"/>
    </source>
</evidence>
<organism evidence="2 3">
    <name type="scientific">Crenichthys baileyi</name>
    <name type="common">White River springfish</name>
    <dbReference type="NCBI Taxonomy" id="28760"/>
    <lineage>
        <taxon>Eukaryota</taxon>
        <taxon>Metazoa</taxon>
        <taxon>Chordata</taxon>
        <taxon>Craniata</taxon>
        <taxon>Vertebrata</taxon>
        <taxon>Euteleostomi</taxon>
        <taxon>Actinopterygii</taxon>
        <taxon>Neopterygii</taxon>
        <taxon>Teleostei</taxon>
        <taxon>Neoteleostei</taxon>
        <taxon>Acanthomorphata</taxon>
        <taxon>Ovalentaria</taxon>
        <taxon>Atherinomorphae</taxon>
        <taxon>Cyprinodontiformes</taxon>
        <taxon>Goodeidae</taxon>
        <taxon>Crenichthys</taxon>
    </lineage>
</organism>
<dbReference type="AlphaFoldDB" id="A0AAV9R364"/>
<feature type="region of interest" description="Disordered" evidence="1">
    <location>
        <begin position="75"/>
        <end position="105"/>
    </location>
</feature>
<accession>A0AAV9R364</accession>
<feature type="compositionally biased region" description="Gly residues" evidence="1">
    <location>
        <begin position="75"/>
        <end position="84"/>
    </location>
</feature>